<dbReference type="RefSeq" id="XP_002778151.1">
    <property type="nucleotide sequence ID" value="XM_002778105.1"/>
</dbReference>
<protein>
    <submittedName>
        <fullName evidence="1">Uncharacterized protein</fullName>
    </submittedName>
</protein>
<reference evidence="1 2" key="1">
    <citation type="submission" date="2008-07" db="EMBL/GenBank/DDBJ databases">
        <authorList>
            <person name="El-Sayed N."/>
            <person name="Caler E."/>
            <person name="Inman J."/>
            <person name="Amedeo P."/>
            <person name="Hass B."/>
            <person name="Wortman J."/>
        </authorList>
    </citation>
    <scope>NUCLEOTIDE SEQUENCE [LARGE SCALE GENOMIC DNA]</scope>
    <source>
        <strain evidence="2">ATCC 50983 / TXsc</strain>
    </source>
</reference>
<dbReference type="Proteomes" id="UP000007800">
    <property type="component" value="Unassembled WGS sequence"/>
</dbReference>
<dbReference type="InParanoid" id="C5L088"/>
<proteinExistence type="predicted"/>
<dbReference type="EMBL" id="GG677981">
    <property type="protein sequence ID" value="EER09946.1"/>
    <property type="molecule type" value="Genomic_DNA"/>
</dbReference>
<keyword evidence="2" id="KW-1185">Reference proteome</keyword>
<evidence type="ECO:0000313" key="1">
    <source>
        <dbReference type="EMBL" id="EER09946.1"/>
    </source>
</evidence>
<sequence>MASGMVRESGRPHQPQEIERTFQEFMTESSVDRFKIKSAIREVVPFSVQQIVDCSQPYNNK</sequence>
<gene>
    <name evidence="1" type="ORF">Pmar_PMAR018591</name>
</gene>
<name>C5L088_PERM5</name>
<evidence type="ECO:0000313" key="2">
    <source>
        <dbReference type="Proteomes" id="UP000007800"/>
    </source>
</evidence>
<accession>C5L088</accession>
<organism evidence="2">
    <name type="scientific">Perkinsus marinus (strain ATCC 50983 / TXsc)</name>
    <dbReference type="NCBI Taxonomy" id="423536"/>
    <lineage>
        <taxon>Eukaryota</taxon>
        <taxon>Sar</taxon>
        <taxon>Alveolata</taxon>
        <taxon>Perkinsozoa</taxon>
        <taxon>Perkinsea</taxon>
        <taxon>Perkinsida</taxon>
        <taxon>Perkinsidae</taxon>
        <taxon>Perkinsus</taxon>
    </lineage>
</organism>
<dbReference type="GeneID" id="9038055"/>
<dbReference type="AlphaFoldDB" id="C5L088"/>